<name>A0ABP7WNX7_9ACTN</name>
<proteinExistence type="predicted"/>
<evidence type="ECO:0000313" key="2">
    <source>
        <dbReference type="Proteomes" id="UP001500683"/>
    </source>
</evidence>
<keyword evidence="2" id="KW-1185">Reference proteome</keyword>
<dbReference type="Proteomes" id="UP001500683">
    <property type="component" value="Unassembled WGS sequence"/>
</dbReference>
<dbReference type="EMBL" id="BAAAZG010000048">
    <property type="protein sequence ID" value="GAA4093288.1"/>
    <property type="molecule type" value="Genomic_DNA"/>
</dbReference>
<evidence type="ECO:0000313" key="1">
    <source>
        <dbReference type="EMBL" id="GAA4093288.1"/>
    </source>
</evidence>
<accession>A0ABP7WNX7</accession>
<dbReference type="RefSeq" id="WP_344955085.1">
    <property type="nucleotide sequence ID" value="NZ_BAAAZG010000048.1"/>
</dbReference>
<sequence>MGVMEDFLRLLGLTAHDDPPLYGDTSRPTMGAPRALAMALAADPVEPATVPAVGRRRLEQTLRRLPDRYRDRLGPAALRQVTRAAAGERWDKAVDHLVTALCLCDAPITAAERQELRAVLRALDRPTDRVDALPRR</sequence>
<protein>
    <submittedName>
        <fullName evidence="1">Uncharacterized protein</fullName>
    </submittedName>
</protein>
<organism evidence="1 2">
    <name type="scientific">Actinomadura miaoliensis</name>
    <dbReference type="NCBI Taxonomy" id="430685"/>
    <lineage>
        <taxon>Bacteria</taxon>
        <taxon>Bacillati</taxon>
        <taxon>Actinomycetota</taxon>
        <taxon>Actinomycetes</taxon>
        <taxon>Streptosporangiales</taxon>
        <taxon>Thermomonosporaceae</taxon>
        <taxon>Actinomadura</taxon>
    </lineage>
</organism>
<comment type="caution">
    <text evidence="1">The sequence shown here is derived from an EMBL/GenBank/DDBJ whole genome shotgun (WGS) entry which is preliminary data.</text>
</comment>
<gene>
    <name evidence="1" type="ORF">GCM10022214_64070</name>
</gene>
<reference evidence="2" key="1">
    <citation type="journal article" date="2019" name="Int. J. Syst. Evol. Microbiol.">
        <title>The Global Catalogue of Microorganisms (GCM) 10K type strain sequencing project: providing services to taxonomists for standard genome sequencing and annotation.</title>
        <authorList>
            <consortium name="The Broad Institute Genomics Platform"/>
            <consortium name="The Broad Institute Genome Sequencing Center for Infectious Disease"/>
            <person name="Wu L."/>
            <person name="Ma J."/>
        </authorList>
    </citation>
    <scope>NUCLEOTIDE SEQUENCE [LARGE SCALE GENOMIC DNA]</scope>
    <source>
        <strain evidence="2">JCM 16702</strain>
    </source>
</reference>